<accession>A0A8H8R546</accession>
<dbReference type="Proteomes" id="UP000431533">
    <property type="component" value="Unassembled WGS sequence"/>
</dbReference>
<protein>
    <submittedName>
        <fullName evidence="3">Uncharacterized protein</fullName>
    </submittedName>
</protein>
<keyword evidence="2" id="KW-1133">Transmembrane helix</keyword>
<dbReference type="OrthoDB" id="10025998at2759"/>
<evidence type="ECO:0000313" key="3">
    <source>
        <dbReference type="EMBL" id="TVY27890.1"/>
    </source>
</evidence>
<evidence type="ECO:0000256" key="1">
    <source>
        <dbReference type="SAM" id="MobiDB-lite"/>
    </source>
</evidence>
<keyword evidence="2" id="KW-0472">Membrane</keyword>
<dbReference type="RefSeq" id="XP_031006678.1">
    <property type="nucleotide sequence ID" value="XM_031147980.1"/>
</dbReference>
<keyword evidence="2" id="KW-0812">Transmembrane</keyword>
<dbReference type="EMBL" id="QGMH01000040">
    <property type="protein sequence ID" value="TVY27890.1"/>
    <property type="molecule type" value="Genomic_DNA"/>
</dbReference>
<feature type="transmembrane region" description="Helical" evidence="2">
    <location>
        <begin position="33"/>
        <end position="53"/>
    </location>
</feature>
<reference evidence="3 4" key="1">
    <citation type="submission" date="2018-05" db="EMBL/GenBank/DDBJ databases">
        <title>Genome sequencing and assembly of the regulated plant pathogen Lachnellula willkommii and related sister species for the development of diagnostic species identification markers.</title>
        <authorList>
            <person name="Giroux E."/>
            <person name="Bilodeau G."/>
        </authorList>
    </citation>
    <scope>NUCLEOTIDE SEQUENCE [LARGE SCALE GENOMIC DNA]</scope>
    <source>
        <strain evidence="3 4">CBS 185.66</strain>
    </source>
</reference>
<name>A0A8H8R546_9HELO</name>
<evidence type="ECO:0000313" key="4">
    <source>
        <dbReference type="Proteomes" id="UP000431533"/>
    </source>
</evidence>
<dbReference type="AlphaFoldDB" id="A0A8H8R546"/>
<feature type="region of interest" description="Disordered" evidence="1">
    <location>
        <begin position="227"/>
        <end position="255"/>
    </location>
</feature>
<gene>
    <name evidence="3" type="ORF">LHYA1_G003006</name>
</gene>
<sequence>MDHLSLHGNTIEHSLGFTRKTAMSFWSNTTKRVRVAGGLILFSVLSITLLCYSRSFLMPTMPKVSLHYGVDSHSPYNVSKVALLIENRVNPILTPLLIHFMSVVPPDWRFRFMGSNESVDYLKQSSSIRGHVESGKLDLTYIPENMTTGSQEEISTFLTTLWLYETVLQPAEWLLNTIGLRRVSAIVDVLRNQVRAPHSEPEDVWLAERLGHRPGAKLANGTASLTFSGEMHRGKPEQVPADEDGEADNADSTKAGKLMKGLDDWRDGFYEPMGYHTGDSGNTLHSGIWGTPAQRQHIWKYCPEMKMTLVMDAAKYVPGNCNNQWKRWNTGDEGEGTDELGVATEIINGVEYPLLPAGLTPW</sequence>
<dbReference type="GeneID" id="41983204"/>
<organism evidence="3 4">
    <name type="scientific">Lachnellula hyalina</name>
    <dbReference type="NCBI Taxonomy" id="1316788"/>
    <lineage>
        <taxon>Eukaryota</taxon>
        <taxon>Fungi</taxon>
        <taxon>Dikarya</taxon>
        <taxon>Ascomycota</taxon>
        <taxon>Pezizomycotina</taxon>
        <taxon>Leotiomycetes</taxon>
        <taxon>Helotiales</taxon>
        <taxon>Lachnaceae</taxon>
        <taxon>Lachnellula</taxon>
    </lineage>
</organism>
<evidence type="ECO:0000256" key="2">
    <source>
        <dbReference type="SAM" id="Phobius"/>
    </source>
</evidence>
<proteinExistence type="predicted"/>
<comment type="caution">
    <text evidence="3">The sequence shown here is derived from an EMBL/GenBank/DDBJ whole genome shotgun (WGS) entry which is preliminary data.</text>
</comment>
<feature type="compositionally biased region" description="Acidic residues" evidence="1">
    <location>
        <begin position="240"/>
        <end position="249"/>
    </location>
</feature>
<keyword evidence="4" id="KW-1185">Reference proteome</keyword>